<evidence type="ECO:0000313" key="4">
    <source>
        <dbReference type="Proteomes" id="UP000539710"/>
    </source>
</evidence>
<protein>
    <submittedName>
        <fullName evidence="2">DUF4230 domain-containing protein</fullName>
    </submittedName>
</protein>
<dbReference type="AlphaFoldDB" id="A0A7D7QXD2"/>
<dbReference type="Proteomes" id="UP000515349">
    <property type="component" value="Chromosome"/>
</dbReference>
<keyword evidence="4" id="KW-1185">Reference proteome</keyword>
<proteinExistence type="predicted"/>
<dbReference type="KEGG" id="cbau:H1R16_01895"/>
<dbReference type="InterPro" id="IPR025324">
    <property type="entry name" value="DUF4230"/>
</dbReference>
<dbReference type="EMBL" id="JACEUX010000001">
    <property type="protein sequence ID" value="MBA5245809.1"/>
    <property type="molecule type" value="Genomic_DNA"/>
</dbReference>
<sequence>MLIIFLMFRRCTKVVEEKTRNDYYILKNQITKMNKMVVMEQDFSTMQKTKVAFEVFGRKMSENEIMAFTKTNAQVSYNLNKLVMEVDSVNRKLIIKEIPPADIRITPVVEIQSMDDSFFNRIDDVQIKKVTKAAKDDAYKRVDQNRLRSEGRKQLMDNLNSIFVLAKALDYTIEDETRTLDLSDLSKL</sequence>
<dbReference type="EMBL" id="CP059472">
    <property type="protein sequence ID" value="QMS99550.1"/>
    <property type="molecule type" value="Genomic_DNA"/>
</dbReference>
<reference evidence="4" key="3">
    <citation type="submission" date="2020-07" db="EMBL/GenBank/DDBJ databases">
        <title>Flavobacterium sp. xlx-214.</title>
        <authorList>
            <person name="Yang C."/>
        </authorList>
    </citation>
    <scope>NUCLEOTIDE SEQUENCE [LARGE SCALE GENOMIC DNA]</scope>
    <source>
        <strain evidence="4">CX-624</strain>
    </source>
</reference>
<reference evidence="1" key="4">
    <citation type="submission" date="2020-07" db="EMBL/GenBank/DDBJ databases">
        <authorList>
            <person name="Yang C."/>
        </authorList>
    </citation>
    <scope>NUCLEOTIDE SEQUENCE</scope>
    <source>
        <strain evidence="1">Cx-624</strain>
    </source>
</reference>
<accession>A0A7D7QXD2</accession>
<name>A0A7D7QXD2_9FLAO</name>
<dbReference type="Proteomes" id="UP000539710">
    <property type="component" value="Unassembled WGS sequence"/>
</dbReference>
<evidence type="ECO:0000313" key="2">
    <source>
        <dbReference type="EMBL" id="QMS99550.1"/>
    </source>
</evidence>
<gene>
    <name evidence="2" type="ORF">H1R16_01895</name>
    <name evidence="1" type="ORF">H2507_01375</name>
</gene>
<reference evidence="2" key="1">
    <citation type="submission" date="2020-07" db="EMBL/GenBank/DDBJ databases">
        <title>Chryseobacterium sp. CX-624.</title>
        <authorList>
            <person name="Yang C."/>
        </authorList>
    </citation>
    <scope>NUCLEOTIDE SEQUENCE</scope>
    <source>
        <strain evidence="2">CX-624</strain>
    </source>
</reference>
<dbReference type="Pfam" id="PF14014">
    <property type="entry name" value="DUF4230"/>
    <property type="match status" value="1"/>
</dbReference>
<reference evidence="3" key="2">
    <citation type="submission" date="2020-07" db="EMBL/GenBank/DDBJ databases">
        <title>Chryseobacterium sp.cx-624.</title>
        <authorList>
            <person name="Yang C."/>
        </authorList>
    </citation>
    <scope>NUCLEOTIDE SEQUENCE [LARGE SCALE GENOMIC DNA]</scope>
    <source>
        <strain evidence="3">cx-624</strain>
    </source>
</reference>
<evidence type="ECO:0000313" key="1">
    <source>
        <dbReference type="EMBL" id="MBA5245809.1"/>
    </source>
</evidence>
<organism evidence="2 3">
    <name type="scientific">Marnyiella aurantia</name>
    <dbReference type="NCBI Taxonomy" id="2758037"/>
    <lineage>
        <taxon>Bacteria</taxon>
        <taxon>Pseudomonadati</taxon>
        <taxon>Bacteroidota</taxon>
        <taxon>Flavobacteriia</taxon>
        <taxon>Flavobacteriales</taxon>
        <taxon>Weeksellaceae</taxon>
        <taxon>Marnyiella</taxon>
    </lineage>
</organism>
<evidence type="ECO:0000313" key="3">
    <source>
        <dbReference type="Proteomes" id="UP000515349"/>
    </source>
</evidence>